<dbReference type="PROSITE" id="PS50883">
    <property type="entry name" value="EAL"/>
    <property type="match status" value="1"/>
</dbReference>
<dbReference type="PANTHER" id="PTHR33121:SF70">
    <property type="entry name" value="SIGNALING PROTEIN YKOW"/>
    <property type="match status" value="1"/>
</dbReference>
<feature type="domain" description="Response regulatory" evidence="2">
    <location>
        <begin position="12"/>
        <end position="129"/>
    </location>
</feature>
<dbReference type="GO" id="GO:0000160">
    <property type="term" value="P:phosphorelay signal transduction system"/>
    <property type="evidence" value="ECO:0007669"/>
    <property type="project" value="InterPro"/>
</dbReference>
<dbReference type="Pfam" id="PF00563">
    <property type="entry name" value="EAL"/>
    <property type="match status" value="1"/>
</dbReference>
<evidence type="ECO:0000313" key="5">
    <source>
        <dbReference type="EMBL" id="CBL04956.1"/>
    </source>
</evidence>
<dbReference type="SUPFAM" id="SSF141868">
    <property type="entry name" value="EAL domain-like"/>
    <property type="match status" value="1"/>
</dbReference>
<evidence type="ECO:0000259" key="3">
    <source>
        <dbReference type="PROSITE" id="PS50883"/>
    </source>
</evidence>
<dbReference type="InterPro" id="IPR043128">
    <property type="entry name" value="Rev_trsase/Diguanyl_cyclase"/>
</dbReference>
<dbReference type="AlphaFoldDB" id="D6EB59"/>
<feature type="domain" description="GGDEF" evidence="4">
    <location>
        <begin position="169"/>
        <end position="297"/>
    </location>
</feature>
<dbReference type="EMBL" id="FP929047">
    <property type="protein sequence ID" value="CBL04956.1"/>
    <property type="molecule type" value="Genomic_DNA"/>
</dbReference>
<dbReference type="Gene3D" id="3.40.50.2300">
    <property type="match status" value="1"/>
</dbReference>
<dbReference type="Gene3D" id="3.20.20.450">
    <property type="entry name" value="EAL domain"/>
    <property type="match status" value="1"/>
</dbReference>
<dbReference type="CDD" id="cd01948">
    <property type="entry name" value="EAL"/>
    <property type="match status" value="1"/>
</dbReference>
<dbReference type="RefSeq" id="WP_015540300.1">
    <property type="nucleotide sequence ID" value="NC_021021.1"/>
</dbReference>
<feature type="domain" description="EAL" evidence="3">
    <location>
        <begin position="305"/>
        <end position="559"/>
    </location>
</feature>
<dbReference type="HOGENOM" id="CLU_000445_70_50_11"/>
<gene>
    <name evidence="5" type="ORF">GPA_30660</name>
</gene>
<dbReference type="PROSITE" id="PS50887">
    <property type="entry name" value="GGDEF"/>
    <property type="match status" value="1"/>
</dbReference>
<sequence length="563" mass="63035">MNGGKGMQADKKILAVEADEDCRTSLLPALSSRYTVLEAEDGDQALKLLEDQGGDFALVLANATRTSPDGQPFPERLKTDPRFASLPVVAISPEAGEEEEMAALSHGADGFIPKPCRTELALCRVAAVMRLCESVALAKQARYDDIADVYSKSYFYQRVRDILVRNPATSYDILCSDIEDFKLINDTIGIVAGDRLLRQVGKLHASLLGDHGICGRLSADRFACLIEHREDYSDEMFTQSTARIKSGFGNRNVVLKYGIYRVEDREVPVEQMCDRALLAVQSIKGQYGKHFAFYDDKLRDTLLHRQAITDGMERALASGQFEVYLQPKFRIADGSLSGAEALVRWNHPEWGLQPPSEFIPLFERNGFITRLDQYVWEQACSLMRRWDLMGFPHIDVSVNVSRTDIRDMDMARVLGGLVERYGLDPSRLHLEITESACKDSADQLVETLHRLRKMGFVIEMDDFGSGYSSLNMLTEMPLDVLKLDMKFIQTEVANPSGDSILGFIVSLARWMELSVVAEGVETREQLERLQADGCDYAQGYFLARPMPVKALEELLASPPGCER</sequence>
<reference evidence="5 6" key="2">
    <citation type="submission" date="2010-03" db="EMBL/GenBank/DDBJ databases">
        <authorList>
            <person name="Pajon A."/>
        </authorList>
    </citation>
    <scope>NUCLEOTIDE SEQUENCE [LARGE SCALE GENOMIC DNA]</scope>
    <source>
        <strain evidence="6">7-10-1-b</strain>
    </source>
</reference>
<dbReference type="BioCyc" id="GPAM657308:GPA_RS14210-MONOMER"/>
<evidence type="ECO:0000256" key="1">
    <source>
        <dbReference type="PROSITE-ProRule" id="PRU00169"/>
    </source>
</evidence>
<dbReference type="KEGG" id="gpa:GPA_30660"/>
<evidence type="ECO:0000259" key="2">
    <source>
        <dbReference type="PROSITE" id="PS50110"/>
    </source>
</evidence>
<keyword evidence="6" id="KW-1185">Reference proteome</keyword>
<dbReference type="InterPro" id="IPR001633">
    <property type="entry name" value="EAL_dom"/>
</dbReference>
<name>D6EB59_9ACTN</name>
<dbReference type="Pfam" id="PF00990">
    <property type="entry name" value="GGDEF"/>
    <property type="match status" value="1"/>
</dbReference>
<dbReference type="Proteomes" id="UP000008805">
    <property type="component" value="Chromosome"/>
</dbReference>
<dbReference type="CDD" id="cd00156">
    <property type="entry name" value="REC"/>
    <property type="match status" value="1"/>
</dbReference>
<organism evidence="5 6">
    <name type="scientific">Gordonibacter pamelaeae 7-10-1-b</name>
    <dbReference type="NCBI Taxonomy" id="657308"/>
    <lineage>
        <taxon>Bacteria</taxon>
        <taxon>Bacillati</taxon>
        <taxon>Actinomycetota</taxon>
        <taxon>Coriobacteriia</taxon>
        <taxon>Eggerthellales</taxon>
        <taxon>Eggerthellaceae</taxon>
        <taxon>Gordonibacter</taxon>
    </lineage>
</organism>
<dbReference type="InterPro" id="IPR050706">
    <property type="entry name" value="Cyclic-di-GMP_PDE-like"/>
</dbReference>
<dbReference type="Gene3D" id="3.30.70.270">
    <property type="match status" value="1"/>
</dbReference>
<evidence type="ECO:0000313" key="6">
    <source>
        <dbReference type="Proteomes" id="UP000008805"/>
    </source>
</evidence>
<dbReference type="SMART" id="SM00267">
    <property type="entry name" value="GGDEF"/>
    <property type="match status" value="1"/>
</dbReference>
<dbReference type="InterPro" id="IPR001789">
    <property type="entry name" value="Sig_transdc_resp-reg_receiver"/>
</dbReference>
<comment type="caution">
    <text evidence="1">Lacks conserved residue(s) required for the propagation of feature annotation.</text>
</comment>
<dbReference type="GO" id="GO:0071111">
    <property type="term" value="F:cyclic-guanylate-specific phosphodiesterase activity"/>
    <property type="evidence" value="ECO:0007669"/>
    <property type="project" value="InterPro"/>
</dbReference>
<dbReference type="SMART" id="SM00052">
    <property type="entry name" value="EAL"/>
    <property type="match status" value="1"/>
</dbReference>
<dbReference type="InterPro" id="IPR000160">
    <property type="entry name" value="GGDEF_dom"/>
</dbReference>
<accession>D6EB59</accession>
<dbReference type="SMART" id="SM00448">
    <property type="entry name" value="REC"/>
    <property type="match status" value="1"/>
</dbReference>
<protein>
    <submittedName>
        <fullName evidence="5">Diguanylate cyclase (GGDEF) domain</fullName>
    </submittedName>
</protein>
<dbReference type="InterPro" id="IPR029787">
    <property type="entry name" value="Nucleotide_cyclase"/>
</dbReference>
<dbReference type="SUPFAM" id="SSF55073">
    <property type="entry name" value="Nucleotide cyclase"/>
    <property type="match status" value="1"/>
</dbReference>
<dbReference type="Pfam" id="PF00072">
    <property type="entry name" value="Response_reg"/>
    <property type="match status" value="1"/>
</dbReference>
<dbReference type="PATRIC" id="fig|657308.3.peg.2518"/>
<dbReference type="GeneID" id="78359680"/>
<dbReference type="InterPro" id="IPR011006">
    <property type="entry name" value="CheY-like_superfamily"/>
</dbReference>
<evidence type="ECO:0000259" key="4">
    <source>
        <dbReference type="PROSITE" id="PS50887"/>
    </source>
</evidence>
<dbReference type="PROSITE" id="PS50110">
    <property type="entry name" value="RESPONSE_REGULATORY"/>
    <property type="match status" value="1"/>
</dbReference>
<dbReference type="PANTHER" id="PTHR33121">
    <property type="entry name" value="CYCLIC DI-GMP PHOSPHODIESTERASE PDEF"/>
    <property type="match status" value="1"/>
</dbReference>
<reference evidence="5 6" key="1">
    <citation type="submission" date="2010-03" db="EMBL/GenBank/DDBJ databases">
        <title>The genome sequence of Gordonibacter pamelaeae 7-10-1-bT.</title>
        <authorList>
            <consortium name="metaHIT consortium -- http://www.metahit.eu/"/>
            <person name="Pajon A."/>
            <person name="Turner K."/>
            <person name="Parkhill J."/>
            <person name="Timmis K."/>
            <person name="Oxley A."/>
            <person name="Wurdemann D."/>
        </authorList>
    </citation>
    <scope>NUCLEOTIDE SEQUENCE [LARGE SCALE GENOMIC DNA]</scope>
    <source>
        <strain evidence="6">7-10-1-b</strain>
    </source>
</reference>
<proteinExistence type="predicted"/>
<dbReference type="SUPFAM" id="SSF52172">
    <property type="entry name" value="CheY-like"/>
    <property type="match status" value="1"/>
</dbReference>
<dbReference type="InterPro" id="IPR035919">
    <property type="entry name" value="EAL_sf"/>
</dbReference>